<accession>L9KNT3</accession>
<reference evidence="3" key="2">
    <citation type="journal article" date="2013" name="Nat. Commun.">
        <title>Genome of the Chinese tree shrew.</title>
        <authorList>
            <person name="Fan Y."/>
            <person name="Huang Z.Y."/>
            <person name="Cao C.C."/>
            <person name="Chen C.S."/>
            <person name="Chen Y.X."/>
            <person name="Fan D.D."/>
            <person name="He J."/>
            <person name="Hou H.L."/>
            <person name="Hu L."/>
            <person name="Hu X.T."/>
            <person name="Jiang X.T."/>
            <person name="Lai R."/>
            <person name="Lang Y.S."/>
            <person name="Liang B."/>
            <person name="Liao S.G."/>
            <person name="Mu D."/>
            <person name="Ma Y.Y."/>
            <person name="Niu Y.Y."/>
            <person name="Sun X.Q."/>
            <person name="Xia J.Q."/>
            <person name="Xiao J."/>
            <person name="Xiong Z.Q."/>
            <person name="Xu L."/>
            <person name="Yang L."/>
            <person name="Zhang Y."/>
            <person name="Zhao W."/>
            <person name="Zhao X.D."/>
            <person name="Zheng Y.T."/>
            <person name="Zhou J.M."/>
            <person name="Zhu Y.B."/>
            <person name="Zhang G.J."/>
            <person name="Wang J."/>
            <person name="Yao Y.G."/>
        </authorList>
    </citation>
    <scope>NUCLEOTIDE SEQUENCE [LARGE SCALE GENOMIC DNA]</scope>
</reference>
<name>L9KNT3_TUPCH</name>
<sequence>MAPRLGSALRPARLVRERVLLLRKALPVRRDIIPYKDEVSREDALLRPGPCGALGWRVKARAALLSLTPSNPRGGETHGSFGRIGRQQ</sequence>
<gene>
    <name evidence="2" type="ORF">TREES_T100004007</name>
</gene>
<dbReference type="EMBL" id="KB320755">
    <property type="protein sequence ID" value="ELW64124.1"/>
    <property type="molecule type" value="Genomic_DNA"/>
</dbReference>
<feature type="region of interest" description="Disordered" evidence="1">
    <location>
        <begin position="68"/>
        <end position="88"/>
    </location>
</feature>
<evidence type="ECO:0000256" key="1">
    <source>
        <dbReference type="SAM" id="MobiDB-lite"/>
    </source>
</evidence>
<dbReference type="Proteomes" id="UP000011518">
    <property type="component" value="Unassembled WGS sequence"/>
</dbReference>
<reference evidence="3" key="1">
    <citation type="submission" date="2012-07" db="EMBL/GenBank/DDBJ databases">
        <title>Genome of the Chinese tree shrew, a rising model animal genetically related to primates.</title>
        <authorList>
            <person name="Zhang G."/>
            <person name="Fan Y."/>
            <person name="Yao Y."/>
            <person name="Huang Z."/>
        </authorList>
    </citation>
    <scope>NUCLEOTIDE SEQUENCE [LARGE SCALE GENOMIC DNA]</scope>
</reference>
<protein>
    <submittedName>
        <fullName evidence="2">Uncharacterized protein</fullName>
    </submittedName>
</protein>
<keyword evidence="3" id="KW-1185">Reference proteome</keyword>
<proteinExistence type="predicted"/>
<evidence type="ECO:0000313" key="2">
    <source>
        <dbReference type="EMBL" id="ELW64124.1"/>
    </source>
</evidence>
<evidence type="ECO:0000313" key="3">
    <source>
        <dbReference type="Proteomes" id="UP000011518"/>
    </source>
</evidence>
<dbReference type="InParanoid" id="L9KNT3"/>
<dbReference type="AlphaFoldDB" id="L9KNT3"/>
<organism evidence="2 3">
    <name type="scientific">Tupaia chinensis</name>
    <name type="common">Chinese tree shrew</name>
    <name type="synonym">Tupaia belangeri chinensis</name>
    <dbReference type="NCBI Taxonomy" id="246437"/>
    <lineage>
        <taxon>Eukaryota</taxon>
        <taxon>Metazoa</taxon>
        <taxon>Chordata</taxon>
        <taxon>Craniata</taxon>
        <taxon>Vertebrata</taxon>
        <taxon>Euteleostomi</taxon>
        <taxon>Mammalia</taxon>
        <taxon>Eutheria</taxon>
        <taxon>Euarchontoglires</taxon>
        <taxon>Scandentia</taxon>
        <taxon>Tupaiidae</taxon>
        <taxon>Tupaia</taxon>
    </lineage>
</organism>